<keyword evidence="3" id="KW-0804">Transcription</keyword>
<gene>
    <name evidence="7" type="ORF">F6X54_05675</name>
</gene>
<dbReference type="PROSITE" id="PS50977">
    <property type="entry name" value="HTH_TETR_2"/>
    <property type="match status" value="1"/>
</dbReference>
<evidence type="ECO:0000256" key="3">
    <source>
        <dbReference type="ARBA" id="ARBA00023163"/>
    </source>
</evidence>
<evidence type="ECO:0000256" key="5">
    <source>
        <dbReference type="SAM" id="MobiDB-lite"/>
    </source>
</evidence>
<dbReference type="EMBL" id="WAAR01000016">
    <property type="protein sequence ID" value="KAB1117931.1"/>
    <property type="molecule type" value="Genomic_DNA"/>
</dbReference>
<evidence type="ECO:0000313" key="7">
    <source>
        <dbReference type="EMBL" id="KAB1117931.1"/>
    </source>
</evidence>
<sequence>MSEESKSAPTGVRQQRKEQTRHELLAAARRVIERRGLAATTTREIAAEAGVAAGTFFVHFADMNLLVETLLDERIGQALQLGMDTVPASADLVGQLVHVAGCLYEGYDDEPDLARQYLAATLFRSGPHGPAQQRIQQFQDWVTERITEGVGAEAIPDIDPTLAFTAYFGLYFAFLVAGLRGELERPQQLALLAASLHRLFRMEDGA</sequence>
<dbReference type="PANTHER" id="PTHR30055">
    <property type="entry name" value="HTH-TYPE TRANSCRIPTIONAL REGULATOR RUTR"/>
    <property type="match status" value="1"/>
</dbReference>
<dbReference type="PANTHER" id="PTHR30055:SF234">
    <property type="entry name" value="HTH-TYPE TRANSCRIPTIONAL REGULATOR BETI"/>
    <property type="match status" value="1"/>
</dbReference>
<dbReference type="PRINTS" id="PR00455">
    <property type="entry name" value="HTHTETR"/>
</dbReference>
<feature type="region of interest" description="Disordered" evidence="5">
    <location>
        <begin position="1"/>
        <end position="21"/>
    </location>
</feature>
<dbReference type="Proteomes" id="UP000471364">
    <property type="component" value="Unassembled WGS sequence"/>
</dbReference>
<dbReference type="InterPro" id="IPR001647">
    <property type="entry name" value="HTH_TetR"/>
</dbReference>
<comment type="caution">
    <text evidence="7">The sequence shown here is derived from an EMBL/GenBank/DDBJ whole genome shotgun (WGS) entry which is preliminary data.</text>
</comment>
<feature type="DNA-binding region" description="H-T-H motif" evidence="4">
    <location>
        <begin position="41"/>
        <end position="60"/>
    </location>
</feature>
<proteinExistence type="predicted"/>
<evidence type="ECO:0000256" key="4">
    <source>
        <dbReference type="PROSITE-ProRule" id="PRU00335"/>
    </source>
</evidence>
<evidence type="ECO:0000256" key="2">
    <source>
        <dbReference type="ARBA" id="ARBA00023125"/>
    </source>
</evidence>
<dbReference type="InterPro" id="IPR009057">
    <property type="entry name" value="Homeodomain-like_sf"/>
</dbReference>
<protein>
    <submittedName>
        <fullName evidence="7">TetR/AcrR family transcriptional regulator</fullName>
    </submittedName>
</protein>
<reference evidence="7 8" key="1">
    <citation type="submission" date="2019-09" db="EMBL/GenBank/DDBJ databases">
        <title>High taxonomic diversity of Micromonospora strains isolated from Medicago sativa nodules in different geographical locations.</title>
        <authorList>
            <person name="Martinez-Hidalgo P."/>
            <person name="Flores-Felix J.D."/>
            <person name="Velazquez E."/>
            <person name="Brau L."/>
            <person name="Trujillo M.E."/>
            <person name="Martinez-Molina E."/>
        </authorList>
    </citation>
    <scope>NUCLEOTIDE SEQUENCE [LARGE SCALE GENOMIC DNA]</scope>
    <source>
        <strain evidence="7 8">ALFB5</strain>
    </source>
</reference>
<evidence type="ECO:0000313" key="8">
    <source>
        <dbReference type="Proteomes" id="UP000471364"/>
    </source>
</evidence>
<dbReference type="Pfam" id="PF00440">
    <property type="entry name" value="TetR_N"/>
    <property type="match status" value="1"/>
</dbReference>
<dbReference type="SUPFAM" id="SSF46689">
    <property type="entry name" value="Homeodomain-like"/>
    <property type="match status" value="1"/>
</dbReference>
<keyword evidence="8" id="KW-1185">Reference proteome</keyword>
<evidence type="ECO:0000256" key="1">
    <source>
        <dbReference type="ARBA" id="ARBA00023015"/>
    </source>
</evidence>
<dbReference type="InterPro" id="IPR023772">
    <property type="entry name" value="DNA-bd_HTH_TetR-type_CS"/>
</dbReference>
<keyword evidence="1" id="KW-0805">Transcription regulation</keyword>
<dbReference type="InterPro" id="IPR050109">
    <property type="entry name" value="HTH-type_TetR-like_transc_reg"/>
</dbReference>
<feature type="domain" description="HTH tetR-type" evidence="6">
    <location>
        <begin position="18"/>
        <end position="78"/>
    </location>
</feature>
<keyword evidence="2 4" id="KW-0238">DNA-binding</keyword>
<dbReference type="PROSITE" id="PS01081">
    <property type="entry name" value="HTH_TETR_1"/>
    <property type="match status" value="1"/>
</dbReference>
<organism evidence="7 8">
    <name type="scientific">Micromonospora aurantiaca</name>
    <name type="common">nom. illeg.</name>
    <dbReference type="NCBI Taxonomy" id="47850"/>
    <lineage>
        <taxon>Bacteria</taxon>
        <taxon>Bacillati</taxon>
        <taxon>Actinomycetota</taxon>
        <taxon>Actinomycetes</taxon>
        <taxon>Micromonosporales</taxon>
        <taxon>Micromonosporaceae</taxon>
        <taxon>Micromonospora</taxon>
    </lineage>
</organism>
<evidence type="ECO:0000259" key="6">
    <source>
        <dbReference type="PROSITE" id="PS50977"/>
    </source>
</evidence>
<accession>A0ABQ6ULB3</accession>
<dbReference type="RefSeq" id="WP_145752092.1">
    <property type="nucleotide sequence ID" value="NZ_CP084582.1"/>
</dbReference>
<name>A0ABQ6ULB3_9ACTN</name>
<dbReference type="Gene3D" id="1.10.357.10">
    <property type="entry name" value="Tetracycline Repressor, domain 2"/>
    <property type="match status" value="1"/>
</dbReference>